<reference evidence="1 2" key="1">
    <citation type="submission" date="2017-04" db="EMBL/GenBank/DDBJ databases">
        <authorList>
            <person name="Afonso C.L."/>
            <person name="Miller P.J."/>
            <person name="Scott M.A."/>
            <person name="Spackman E."/>
            <person name="Goraichik I."/>
            <person name="Dimitrov K.M."/>
            <person name="Suarez D.L."/>
            <person name="Swayne D.E."/>
        </authorList>
    </citation>
    <scope>NUCLEOTIDE SEQUENCE [LARGE SCALE GENOMIC DNA]</scope>
    <source>
        <strain evidence="1 2">DSM 22418</strain>
    </source>
</reference>
<proteinExistence type="predicted"/>
<dbReference type="STRING" id="561061.SAMN05660862_1480"/>
<name>A0A1X7J7J0_9SPHI</name>
<dbReference type="Pfam" id="PF11306">
    <property type="entry name" value="DUF3108"/>
    <property type="match status" value="1"/>
</dbReference>
<keyword evidence="2" id="KW-1185">Reference proteome</keyword>
<evidence type="ECO:0000313" key="2">
    <source>
        <dbReference type="Proteomes" id="UP000192980"/>
    </source>
</evidence>
<dbReference type="OrthoDB" id="9808473at2"/>
<organism evidence="1 2">
    <name type="scientific">Sphingobacterium psychroaquaticum</name>
    <dbReference type="NCBI Taxonomy" id="561061"/>
    <lineage>
        <taxon>Bacteria</taxon>
        <taxon>Pseudomonadati</taxon>
        <taxon>Bacteroidota</taxon>
        <taxon>Sphingobacteriia</taxon>
        <taxon>Sphingobacteriales</taxon>
        <taxon>Sphingobacteriaceae</taxon>
        <taxon>Sphingobacterium</taxon>
    </lineage>
</organism>
<sequence>MRKLYLLIFLVFSSLSWAQAQTLPYLPDPTYKEGEKLTYKLRYGIISAATGTLQVQKSKLRFSNPNAFHLSAFGQTSGAFSVFYTVKNQYDSYIDADNYLPYLYTEDIHEGRYTRKEYATFDHKNKSVSGRKGTFKSPTSQFFDLLSAYYFSRNLDLSSLKKNDTFKISYFLNDEVAQLGVKYIGVEKIKTTLGTIECIKLSPEITPGRIFKKNSQLFLWVTNDGNRIPVKAQVEILIGSITMELVQASGLKYKLGERVSYSK</sequence>
<accession>A0A1X7J7J0</accession>
<dbReference type="EMBL" id="FXAU01000002">
    <property type="protein sequence ID" value="SMG22954.1"/>
    <property type="molecule type" value="Genomic_DNA"/>
</dbReference>
<gene>
    <name evidence="1" type="ORF">SAMN05660862_1480</name>
</gene>
<dbReference type="InterPro" id="IPR021457">
    <property type="entry name" value="DUF3108"/>
</dbReference>
<evidence type="ECO:0000313" key="1">
    <source>
        <dbReference type="EMBL" id="SMG22954.1"/>
    </source>
</evidence>
<dbReference type="Proteomes" id="UP000192980">
    <property type="component" value="Unassembled WGS sequence"/>
</dbReference>
<dbReference type="RefSeq" id="WP_085472326.1">
    <property type="nucleotide sequence ID" value="NZ_CP038029.1"/>
</dbReference>
<dbReference type="AlphaFoldDB" id="A0A1X7J7J0"/>
<protein>
    <submittedName>
        <fullName evidence="1">Uncharacterized protein</fullName>
    </submittedName>
</protein>